<sequence>LGIMDRFDEDDPHYHSCCCGCHVTTLSRVLIIIALVCYAIHLLRFLSPLGIAGLIITIIGVIAVFQELKVTITIYIVLVIFHFIVSVIYGLYAVTTDPEYKRNFDPNVAVPAVLLIYFVEAIVEIPFLITYGNLAQFIEDRDCAEEDLGMAQVRVNKPTRAAPATHYAPVASAAPSQAPPPYDVIDMV</sequence>
<dbReference type="AlphaFoldDB" id="A0AAV5U171"/>
<feature type="transmembrane region" description="Helical" evidence="1">
    <location>
        <begin position="21"/>
        <end position="41"/>
    </location>
</feature>
<keyword evidence="1" id="KW-0472">Membrane</keyword>
<feature type="non-terminal residue" evidence="2">
    <location>
        <position position="1"/>
    </location>
</feature>
<organism evidence="2 3">
    <name type="scientific">Pristionchus entomophagus</name>
    <dbReference type="NCBI Taxonomy" id="358040"/>
    <lineage>
        <taxon>Eukaryota</taxon>
        <taxon>Metazoa</taxon>
        <taxon>Ecdysozoa</taxon>
        <taxon>Nematoda</taxon>
        <taxon>Chromadorea</taxon>
        <taxon>Rhabditida</taxon>
        <taxon>Rhabditina</taxon>
        <taxon>Diplogasteromorpha</taxon>
        <taxon>Diplogasteroidea</taxon>
        <taxon>Neodiplogasteridae</taxon>
        <taxon>Pristionchus</taxon>
    </lineage>
</organism>
<reference evidence="2" key="1">
    <citation type="submission" date="2023-10" db="EMBL/GenBank/DDBJ databases">
        <title>Genome assembly of Pristionchus species.</title>
        <authorList>
            <person name="Yoshida K."/>
            <person name="Sommer R.J."/>
        </authorList>
    </citation>
    <scope>NUCLEOTIDE SEQUENCE</scope>
    <source>
        <strain evidence="2">RS0144</strain>
    </source>
</reference>
<evidence type="ECO:0000313" key="3">
    <source>
        <dbReference type="Proteomes" id="UP001432027"/>
    </source>
</evidence>
<dbReference type="EMBL" id="BTSX01000005">
    <property type="protein sequence ID" value="GMS99933.1"/>
    <property type="molecule type" value="Genomic_DNA"/>
</dbReference>
<comment type="caution">
    <text evidence="2">The sequence shown here is derived from an EMBL/GenBank/DDBJ whole genome shotgun (WGS) entry which is preliminary data.</text>
</comment>
<accession>A0AAV5U171</accession>
<feature type="transmembrane region" description="Helical" evidence="1">
    <location>
        <begin position="112"/>
        <end position="131"/>
    </location>
</feature>
<keyword evidence="3" id="KW-1185">Reference proteome</keyword>
<evidence type="ECO:0000313" key="2">
    <source>
        <dbReference type="EMBL" id="GMS99933.1"/>
    </source>
</evidence>
<name>A0AAV5U171_9BILA</name>
<feature type="transmembrane region" description="Helical" evidence="1">
    <location>
        <begin position="72"/>
        <end position="92"/>
    </location>
</feature>
<protein>
    <submittedName>
        <fullName evidence="2">Uncharacterized protein</fullName>
    </submittedName>
</protein>
<keyword evidence="1" id="KW-0812">Transmembrane</keyword>
<proteinExistence type="predicted"/>
<evidence type="ECO:0000256" key="1">
    <source>
        <dbReference type="SAM" id="Phobius"/>
    </source>
</evidence>
<keyword evidence="1" id="KW-1133">Transmembrane helix</keyword>
<dbReference type="Proteomes" id="UP001432027">
    <property type="component" value="Unassembled WGS sequence"/>
</dbReference>
<feature type="transmembrane region" description="Helical" evidence="1">
    <location>
        <begin position="47"/>
        <end position="65"/>
    </location>
</feature>
<gene>
    <name evidence="2" type="ORF">PENTCL1PPCAC_22108</name>
</gene>